<feature type="domain" description="ABC transmembrane type-1" evidence="6">
    <location>
        <begin position="66"/>
        <end position="265"/>
    </location>
</feature>
<sequence length="577" mass="63219">MEHHAEVLRGGRWTLPVPGWRDLAAMLIVVGFLLLAGISARQMAGPLAVAHPPAISLSPAALPGYTLRTVARMFAALLASIVFTFVYATAAARSRRAERVLIPLLDVLQSVPILGYLSFTVLFFLSLFPGRILGAECAAIFAIFTSQAWNMTFSFYQALRTVPPDLDEASRSFRLSAWQRFWRLDVPFAMPGLVWNAMMSMSGGWFFVVASEAIAVGNLHVDLPGVGAYVAQAIANRDLAAVGWAIVAMSVAIVLYDQLLFRPLVAWSERFRYGDAAPTVASRSWMLDLFHRSRWMGRASGPVRALLRRAARARPRGFMSAWRDRIVLPPRTGDVLWFALCGAGCAYAAYELFRLGRATLTWTDLRVVASEGGLTFVRVTVLVTLASMIWVPIGIAIGLRPGVAARIQPVTQFLAAFPTNLLFPVAVFAIVRLRLEPDIWLCPLMILGAQWYVLFNVIAGASAFPADLREAAACFRVRPATWWRHVMLPGVLPYFVTGAIAASGGAWNASIVAEAVSWGSTRLDAGGLGAYIARMTDAGDYPRIALGVAVMSLLVIATNRLVWRPMYAFAERRTRLD</sequence>
<evidence type="ECO:0000256" key="2">
    <source>
        <dbReference type="ARBA" id="ARBA00022692"/>
    </source>
</evidence>
<feature type="transmembrane region" description="Helical" evidence="5">
    <location>
        <begin position="335"/>
        <end position="353"/>
    </location>
</feature>
<comment type="subcellular location">
    <subcellularLocation>
        <location evidence="1 5">Cell membrane</location>
        <topology evidence="1 5">Multi-pass membrane protein</topology>
    </subcellularLocation>
</comment>
<dbReference type="GO" id="GO:0055085">
    <property type="term" value="P:transmembrane transport"/>
    <property type="evidence" value="ECO:0007669"/>
    <property type="project" value="InterPro"/>
</dbReference>
<dbReference type="KEGG" id="bmj:BMULJ_05602"/>
<feature type="transmembrane region" description="Helical" evidence="5">
    <location>
        <begin position="443"/>
        <end position="465"/>
    </location>
</feature>
<dbReference type="EMBL" id="AP009387">
    <property type="protein sequence ID" value="BAG47430.1"/>
    <property type="molecule type" value="Genomic_DNA"/>
</dbReference>
<reference evidence="7 8" key="1">
    <citation type="submission" date="2007-04" db="EMBL/GenBank/DDBJ databases">
        <title>Complete genome sequence of Burkholderia multivorans ATCC 17616.</title>
        <authorList>
            <person name="Ohtsubo Y."/>
            <person name="Yamashita A."/>
            <person name="Kurokawa K."/>
            <person name="Takami H."/>
            <person name="Yuhara S."/>
            <person name="Nishiyama E."/>
            <person name="Endo R."/>
            <person name="Miyazaki R."/>
            <person name="Ono A."/>
            <person name="Yano K."/>
            <person name="Ito M."/>
            <person name="Sota M."/>
            <person name="Yuji N."/>
            <person name="Hattori M."/>
            <person name="Tsuda M."/>
        </authorList>
    </citation>
    <scope>NUCLEOTIDE SEQUENCE [LARGE SCALE GENOMIC DNA]</scope>
    <source>
        <strain evidence="8">ATCC 17616 / 249</strain>
    </source>
</reference>
<dbReference type="Gene3D" id="1.10.3720.10">
    <property type="entry name" value="MetI-like"/>
    <property type="match status" value="2"/>
</dbReference>
<evidence type="ECO:0000313" key="8">
    <source>
        <dbReference type="Proteomes" id="UP000008815"/>
    </source>
</evidence>
<feature type="transmembrane region" description="Helical" evidence="5">
    <location>
        <begin position="23"/>
        <end position="40"/>
    </location>
</feature>
<keyword evidence="3 5" id="KW-1133">Transmembrane helix</keyword>
<comment type="similarity">
    <text evidence="5">Belongs to the binding-protein-dependent transport system permease family.</text>
</comment>
<feature type="domain" description="ABC transmembrane type-1" evidence="6">
    <location>
        <begin position="376"/>
        <end position="562"/>
    </location>
</feature>
<feature type="transmembrane region" description="Helical" evidence="5">
    <location>
        <begin position="73"/>
        <end position="92"/>
    </location>
</feature>
<feature type="transmembrane region" description="Helical" evidence="5">
    <location>
        <begin position="132"/>
        <end position="150"/>
    </location>
</feature>
<dbReference type="CDD" id="cd06261">
    <property type="entry name" value="TM_PBP2"/>
    <property type="match status" value="2"/>
</dbReference>
<dbReference type="Pfam" id="PF00528">
    <property type="entry name" value="BPD_transp_1"/>
    <property type="match status" value="2"/>
</dbReference>
<dbReference type="GO" id="GO:0005886">
    <property type="term" value="C:plasma membrane"/>
    <property type="evidence" value="ECO:0007669"/>
    <property type="project" value="UniProtKB-SubCell"/>
</dbReference>
<keyword evidence="2 5" id="KW-0812">Transmembrane</keyword>
<feature type="transmembrane region" description="Helical" evidence="5">
    <location>
        <begin position="241"/>
        <end position="261"/>
    </location>
</feature>
<accession>A0A0H3KQC1</accession>
<dbReference type="eggNOG" id="COG4986">
    <property type="taxonomic scope" value="Bacteria"/>
</dbReference>
<dbReference type="STRING" id="395019.BMULJ_05602"/>
<dbReference type="PANTHER" id="PTHR42744">
    <property type="entry name" value="BINDING-PROTEIN-DEPENDENT TRANSPORT SYSTEMS INNER MEMBRANE COMPONENT"/>
    <property type="match status" value="1"/>
</dbReference>
<organism evidence="7 8">
    <name type="scientific">Burkholderia multivorans (strain ATCC 17616 / 249)</name>
    <dbReference type="NCBI Taxonomy" id="395019"/>
    <lineage>
        <taxon>Bacteria</taxon>
        <taxon>Pseudomonadati</taxon>
        <taxon>Pseudomonadota</taxon>
        <taxon>Betaproteobacteria</taxon>
        <taxon>Burkholderiales</taxon>
        <taxon>Burkholderiaceae</taxon>
        <taxon>Burkholderia</taxon>
        <taxon>Burkholderia cepacia complex</taxon>
    </lineage>
</organism>
<feature type="transmembrane region" description="Helical" evidence="5">
    <location>
        <begin position="411"/>
        <end position="431"/>
    </location>
</feature>
<dbReference type="Proteomes" id="UP000008815">
    <property type="component" value="Chromosome 3"/>
</dbReference>
<keyword evidence="5" id="KW-0813">Transport</keyword>
<keyword evidence="4 5" id="KW-0472">Membrane</keyword>
<evidence type="ECO:0000256" key="5">
    <source>
        <dbReference type="RuleBase" id="RU363032"/>
    </source>
</evidence>
<keyword evidence="8" id="KW-1185">Reference proteome</keyword>
<proteinExistence type="inferred from homology"/>
<dbReference type="PANTHER" id="PTHR42744:SF1">
    <property type="entry name" value="BINDING-PROTEIN-DEPENDENT TRANSPORT SYSTEMS INNER MEMBRANE COMPONENT"/>
    <property type="match status" value="1"/>
</dbReference>
<evidence type="ECO:0000256" key="4">
    <source>
        <dbReference type="ARBA" id="ARBA00023136"/>
    </source>
</evidence>
<dbReference type="RefSeq" id="WP_012464863.1">
    <property type="nucleotide sequence ID" value="NC_010087.1"/>
</dbReference>
<feature type="transmembrane region" description="Helical" evidence="5">
    <location>
        <begin position="104"/>
        <end position="126"/>
    </location>
</feature>
<feature type="transmembrane region" description="Helical" evidence="5">
    <location>
        <begin position="544"/>
        <end position="563"/>
    </location>
</feature>
<protein>
    <submittedName>
        <fullName evidence="7">Sulfonate/nitrate/taurine transport system permease protein</fullName>
    </submittedName>
</protein>
<dbReference type="PROSITE" id="PS50928">
    <property type="entry name" value="ABC_TM1"/>
    <property type="match status" value="2"/>
</dbReference>
<dbReference type="AlphaFoldDB" id="A0A0H3KQC1"/>
<name>A0A0H3KQC1_BURM1</name>
<gene>
    <name evidence="7" type="primary">ssuC</name>
    <name evidence="7" type="ordered locus">BMULJ_05602</name>
</gene>
<evidence type="ECO:0000259" key="6">
    <source>
        <dbReference type="PROSITE" id="PS50928"/>
    </source>
</evidence>
<feature type="transmembrane region" description="Helical" evidence="5">
    <location>
        <begin position="373"/>
        <end position="399"/>
    </location>
</feature>
<evidence type="ECO:0000256" key="3">
    <source>
        <dbReference type="ARBA" id="ARBA00022989"/>
    </source>
</evidence>
<dbReference type="InterPro" id="IPR035906">
    <property type="entry name" value="MetI-like_sf"/>
</dbReference>
<evidence type="ECO:0000313" key="7">
    <source>
        <dbReference type="EMBL" id="BAG47430.1"/>
    </source>
</evidence>
<dbReference type="HOGENOM" id="CLU_036171_2_0_4"/>
<dbReference type="SUPFAM" id="SSF161098">
    <property type="entry name" value="MetI-like"/>
    <property type="match status" value="2"/>
</dbReference>
<evidence type="ECO:0000256" key="1">
    <source>
        <dbReference type="ARBA" id="ARBA00004651"/>
    </source>
</evidence>
<dbReference type="InterPro" id="IPR000515">
    <property type="entry name" value="MetI-like"/>
</dbReference>